<reference evidence="1 2" key="1">
    <citation type="submission" date="2017-06" db="EMBL/GenBank/DDBJ databases">
        <title>Comparative genomic analysis of Ambrosia Fusariam Clade fungi.</title>
        <authorList>
            <person name="Stajich J.E."/>
            <person name="Carrillo J."/>
            <person name="Kijimoto T."/>
            <person name="Eskalen A."/>
            <person name="O'Donnell K."/>
            <person name="Kasson M."/>
        </authorList>
    </citation>
    <scope>NUCLEOTIDE SEQUENCE [LARGE SCALE GENOMIC DNA]</scope>
    <source>
        <strain evidence="1 2">NRRL62584</strain>
    </source>
</reference>
<proteinExistence type="predicted"/>
<dbReference type="AlphaFoldDB" id="A0A428NYU1"/>
<protein>
    <submittedName>
        <fullName evidence="1">Uncharacterized protein</fullName>
    </submittedName>
</protein>
<evidence type="ECO:0000313" key="1">
    <source>
        <dbReference type="EMBL" id="RSL46014.1"/>
    </source>
</evidence>
<name>A0A428NYU1_9HYPO</name>
<accession>A0A428NYU1</accession>
<dbReference type="EMBL" id="NKCI01000248">
    <property type="protein sequence ID" value="RSL46014.1"/>
    <property type="molecule type" value="Genomic_DNA"/>
</dbReference>
<dbReference type="Proteomes" id="UP000288168">
    <property type="component" value="Unassembled WGS sequence"/>
</dbReference>
<keyword evidence="2" id="KW-1185">Reference proteome</keyword>
<gene>
    <name evidence="1" type="ORF">CEP54_014031</name>
</gene>
<sequence length="223" mass="24645">MPLVTPASAHAYLSGREKETLYNLLERWATMRPSNGTTALSITTTKMEQVSVPIGKVNDHLPVTPMKRKKGQAEQLDPARARGAPAFLSVHLNVGTYDVGFLWRDGNFATINQKYVELDEDLTMKAAIRRAVLNYDQCEAARIEQYNKALVIALARLRILAFSKTGTQEIPSVSDAHRVNGRVKVVELASDQLLKISTDLGDIARDCVRLRVGQLTVDSNGEV</sequence>
<evidence type="ECO:0000313" key="2">
    <source>
        <dbReference type="Proteomes" id="UP000288168"/>
    </source>
</evidence>
<comment type="caution">
    <text evidence="1">The sequence shown here is derived from an EMBL/GenBank/DDBJ whole genome shotgun (WGS) entry which is preliminary data.</text>
</comment>
<dbReference type="OrthoDB" id="5091123at2759"/>
<organism evidence="1 2">
    <name type="scientific">Fusarium duplospermum</name>
    <dbReference type="NCBI Taxonomy" id="1325734"/>
    <lineage>
        <taxon>Eukaryota</taxon>
        <taxon>Fungi</taxon>
        <taxon>Dikarya</taxon>
        <taxon>Ascomycota</taxon>
        <taxon>Pezizomycotina</taxon>
        <taxon>Sordariomycetes</taxon>
        <taxon>Hypocreomycetidae</taxon>
        <taxon>Hypocreales</taxon>
        <taxon>Nectriaceae</taxon>
        <taxon>Fusarium</taxon>
        <taxon>Fusarium solani species complex</taxon>
    </lineage>
</organism>